<dbReference type="AlphaFoldDB" id="A0A2N8ZN39"/>
<dbReference type="EMBL" id="LT960612">
    <property type="protein sequence ID" value="SON53276.1"/>
    <property type="molecule type" value="Genomic_DNA"/>
</dbReference>
<evidence type="ECO:0000313" key="2">
    <source>
        <dbReference type="Proteomes" id="UP000235828"/>
    </source>
</evidence>
<reference evidence="1 2" key="1">
    <citation type="submission" date="2017-10" db="EMBL/GenBank/DDBJ databases">
        <authorList>
            <person name="Banno H."/>
            <person name="Chua N.-H."/>
        </authorList>
    </citation>
    <scope>NUCLEOTIDE SEQUENCE [LARGE SCALE GENOMIC DNA]</scope>
    <source>
        <strain evidence="1">Vibrio tapetis CECT4600</strain>
    </source>
</reference>
<protein>
    <submittedName>
        <fullName evidence="1">Uncharacterized protein</fullName>
    </submittedName>
</protein>
<dbReference type="Proteomes" id="UP000235828">
    <property type="component" value="Chromosome B"/>
</dbReference>
<name>A0A2N8ZN39_9VIBR</name>
<accession>A0A2N8ZN39</accession>
<organism evidence="1 2">
    <name type="scientific">Vibrio tapetis subsp. tapetis</name>
    <dbReference type="NCBI Taxonomy" id="1671868"/>
    <lineage>
        <taxon>Bacteria</taxon>
        <taxon>Pseudomonadati</taxon>
        <taxon>Pseudomonadota</taxon>
        <taxon>Gammaproteobacteria</taxon>
        <taxon>Vibrionales</taxon>
        <taxon>Vibrionaceae</taxon>
        <taxon>Vibrio</taxon>
    </lineage>
</organism>
<evidence type="ECO:0000313" key="1">
    <source>
        <dbReference type="EMBL" id="SON53276.1"/>
    </source>
</evidence>
<proteinExistence type="predicted"/>
<dbReference type="KEGG" id="vta:B1665"/>
<gene>
    <name evidence="1" type="ORF">VTAP4600_B1665</name>
</gene>
<keyword evidence="2" id="KW-1185">Reference proteome</keyword>
<sequence length="87" mass="10555">MSLIKRWRYLQSYKATIQYKEMHSFWQARKSGYTKYDQSLMNIRQEQTRCLNSLTEVSINDEQLSIPYDRHKTGARLCDKYIVINDR</sequence>